<gene>
    <name evidence="4" type="ORF">ENU09_03710</name>
</gene>
<evidence type="ECO:0000256" key="2">
    <source>
        <dbReference type="ARBA" id="ARBA00023277"/>
    </source>
</evidence>
<evidence type="ECO:0000256" key="1">
    <source>
        <dbReference type="ARBA" id="ARBA00006821"/>
    </source>
</evidence>
<keyword evidence="4" id="KW-0378">Hydrolase</keyword>
<dbReference type="PANTHER" id="PTHR36306:SF1">
    <property type="entry name" value="ALPHA-AMYLASE-RELATED"/>
    <property type="match status" value="1"/>
</dbReference>
<reference evidence="4" key="1">
    <citation type="journal article" date="2020" name="mSystems">
        <title>Genome- and Community-Level Interaction Insights into Carbon Utilization and Element Cycling Functions of Hydrothermarchaeota in Hydrothermal Sediment.</title>
        <authorList>
            <person name="Zhou Z."/>
            <person name="Liu Y."/>
            <person name="Xu W."/>
            <person name="Pan J."/>
            <person name="Luo Z.H."/>
            <person name="Li M."/>
        </authorList>
    </citation>
    <scope>NUCLEOTIDE SEQUENCE [LARGE SCALE GENOMIC DNA]</scope>
    <source>
        <strain evidence="4">SpSt-638</strain>
    </source>
</reference>
<dbReference type="Pfam" id="PF03065">
    <property type="entry name" value="Glyco_hydro_57"/>
    <property type="match status" value="1"/>
</dbReference>
<accession>A0A7J3KG05</accession>
<evidence type="ECO:0000313" key="4">
    <source>
        <dbReference type="EMBL" id="HGQ59800.1"/>
    </source>
</evidence>
<dbReference type="InterPro" id="IPR011330">
    <property type="entry name" value="Glyco_hydro/deAcase_b/a-brl"/>
</dbReference>
<dbReference type="AlphaFoldDB" id="A0A7J3KG05"/>
<dbReference type="Gene3D" id="3.20.110.20">
    <property type="match status" value="1"/>
</dbReference>
<proteinExistence type="inferred from homology"/>
<evidence type="ECO:0000259" key="3">
    <source>
        <dbReference type="Pfam" id="PF03065"/>
    </source>
</evidence>
<dbReference type="SUPFAM" id="SSF88713">
    <property type="entry name" value="Glycoside hydrolase/deacetylase"/>
    <property type="match status" value="1"/>
</dbReference>
<dbReference type="PANTHER" id="PTHR36306">
    <property type="entry name" value="ALPHA-AMYLASE-RELATED-RELATED"/>
    <property type="match status" value="1"/>
</dbReference>
<dbReference type="GO" id="GO:0005975">
    <property type="term" value="P:carbohydrate metabolic process"/>
    <property type="evidence" value="ECO:0007669"/>
    <property type="project" value="InterPro"/>
</dbReference>
<organism evidence="4">
    <name type="scientific">Staphylothermus marinus</name>
    <dbReference type="NCBI Taxonomy" id="2280"/>
    <lineage>
        <taxon>Archaea</taxon>
        <taxon>Thermoproteota</taxon>
        <taxon>Thermoprotei</taxon>
        <taxon>Desulfurococcales</taxon>
        <taxon>Desulfurococcaceae</taxon>
        <taxon>Staphylothermus</taxon>
    </lineage>
</organism>
<keyword evidence="2" id="KW-0119">Carbohydrate metabolism</keyword>
<dbReference type="EMBL" id="DTBE01000100">
    <property type="protein sequence ID" value="HGQ59800.1"/>
    <property type="molecule type" value="Genomic_DNA"/>
</dbReference>
<comment type="caution">
    <text evidence="4">The sequence shown here is derived from an EMBL/GenBank/DDBJ whole genome shotgun (WGS) entry which is preliminary data.</text>
</comment>
<dbReference type="InterPro" id="IPR004300">
    <property type="entry name" value="Glyco_hydro_57_N"/>
</dbReference>
<name>A0A7J3KG05_STAMA</name>
<sequence>MRKIVCTLFALVILLTITYVPEVSLAQEPVTVDGQGYEWVYDNVFALDSHNDLVDTNSFYYTSRDVIAAYYAVGSSWVFLRLDFFDLAYGAEVASGGSVSDALNIYILMGWSGAPGYQAWLPDYIQWNGKGIRLADYHWVLALAIYDSSRYKVYDYNWNIRLQNSGLQISFNNQWDLIEIAVPTSLLSNYGWTTTTTVWFRIVTTIVYGSTSVLADMIPNSVLVDRGTYYEWSGAVLSNNRVGTAKVIILHHGNQHLADNRGLNPSNSRNSYRYILTIHEQVSDLARRPIPVSIHISGTLLASWRWWEPDMISYVKTLVSKNYVGLVGGVWAEYITAYFQDYFNSNSAYIKQYYYQFVFGYTPKTAWIPERTWDDDRTGIASSISKYYRAVILDGRDHHNDWHSGNDHTKPHRYDTTKTGGRTLYVFFIDWDMQQLLLANTDGGLHIDLRARILSFARSSDQQHVLIYADDWEKAAGIAGWDPGGVFRYENSIRWIAQRPWIQVITPDTLVSWLDSGSWTPVNSYYCGYDTYYYLKTWVQGYPYDYRRAYDGWYWGTNQEESFAALGASSVVIGGSTVPGRLMPDTIYPLGDVFGYTSYQGSPSNTILYRLLRAGGILDSAPRNEIWWLALITANSMLYETAWHHEDDPNGDGRQDTAYWGRWVWNHVRWVNVLVEAAKWLDNVRKGLVSGTATYIIGDFDWDGKNEVIVYNNRIWFIVDDKGGGIPYVFRYNPTNNVVYMGVGAPAVFWTIENDRWYGFGHWGLFVDDYYAATGKNYYDKSYSLSATRDSTNGRVIVYVTPPDLNNDGKADFTKRFTLSDNSVTIYVYYQTAGTLYVSTGLSVDFFTNLFYGDVLQQVNSPTGTSTFGYKNTVSRAYVYIVPYSRIQWTGTQDLVRETFQYRAKLVVSNTGSNWAIAYSVFTFY</sequence>
<feature type="domain" description="Glycoside hydrolase family 57 N-terminal" evidence="3">
    <location>
        <begin position="286"/>
        <end position="510"/>
    </location>
</feature>
<dbReference type="InterPro" id="IPR052046">
    <property type="entry name" value="GH57_Enzymes"/>
</dbReference>
<dbReference type="GO" id="GO:0016787">
    <property type="term" value="F:hydrolase activity"/>
    <property type="evidence" value="ECO:0007669"/>
    <property type="project" value="UniProtKB-KW"/>
</dbReference>
<protein>
    <submittedName>
        <fullName evidence="4">Glycoside hydrolase</fullName>
    </submittedName>
</protein>
<comment type="similarity">
    <text evidence="1">Belongs to the glycosyl hydrolase 57 family.</text>
</comment>